<evidence type="ECO:0000313" key="2">
    <source>
        <dbReference type="Proteomes" id="UP000807504"/>
    </source>
</evidence>
<proteinExistence type="predicted"/>
<evidence type="ECO:0000313" key="1">
    <source>
        <dbReference type="EMBL" id="KAF8793323.1"/>
    </source>
</evidence>
<comment type="caution">
    <text evidence="1">The sequence shown here is derived from an EMBL/GenBank/DDBJ whole genome shotgun (WGS) entry which is preliminary data.</text>
</comment>
<dbReference type="Proteomes" id="UP000807504">
    <property type="component" value="Unassembled WGS sequence"/>
</dbReference>
<reference evidence="1" key="2">
    <citation type="submission" date="2020-06" db="EMBL/GenBank/DDBJ databases">
        <authorList>
            <person name="Sheffer M."/>
        </authorList>
    </citation>
    <scope>NUCLEOTIDE SEQUENCE</scope>
</reference>
<accession>A0A8T0FWY5</accession>
<sequence length="455" mass="51506">MSNSLSLSLVTEAIILDVTCNFDCLAFRKTSNSPLLDKLDLILETVINFADAFSEMFGEIIDNYCPKDLSEKEFIRFVIPRGLILCQKKTYFNFILACSFMSEIVHDFVSSSNCFHFAKLTWKCLLQIVKSEFEDLLERDNGWEGLLSFCEKMNRLVINQSVEKNISDNSLVNIKMDKSHAPSEESLIEQFSNFNIVDSNISITEDCRLQVNLKDVFINPDNLMEVDTAKQNIAQNTDIIEFVDTPQKLSNSPLFNETESTDKNGCDMTNKIEFLFELLTESSEHLNEILSLIDDCGADIDPDMFSLIEYEGLCGDKQMISTMVSKEMSSPQCDISISRYTASKSINILDDTLYEKKMASEEETGEHLISTSINTSAEDHSECSSDTGHFECLSSTAMDDEHCTCPSLNVSEDESRPVQCCELCNVRRSISEILGKRIFREISRITVRQNLNMGN</sequence>
<keyword evidence="2" id="KW-1185">Reference proteome</keyword>
<name>A0A8T0FWY5_ARGBR</name>
<reference evidence="1" key="1">
    <citation type="journal article" date="2020" name="bioRxiv">
        <title>Chromosome-level reference genome of the European wasp spider Argiope bruennichi: a resource for studies on range expansion and evolutionary adaptation.</title>
        <authorList>
            <person name="Sheffer M.M."/>
            <person name="Hoppe A."/>
            <person name="Krehenwinkel H."/>
            <person name="Uhl G."/>
            <person name="Kuss A.W."/>
            <person name="Jensen L."/>
            <person name="Jensen C."/>
            <person name="Gillespie R.G."/>
            <person name="Hoff K.J."/>
            <person name="Prost S."/>
        </authorList>
    </citation>
    <scope>NUCLEOTIDE SEQUENCE</scope>
</reference>
<organism evidence="1 2">
    <name type="scientific">Argiope bruennichi</name>
    <name type="common">Wasp spider</name>
    <name type="synonym">Aranea bruennichi</name>
    <dbReference type="NCBI Taxonomy" id="94029"/>
    <lineage>
        <taxon>Eukaryota</taxon>
        <taxon>Metazoa</taxon>
        <taxon>Ecdysozoa</taxon>
        <taxon>Arthropoda</taxon>
        <taxon>Chelicerata</taxon>
        <taxon>Arachnida</taxon>
        <taxon>Araneae</taxon>
        <taxon>Araneomorphae</taxon>
        <taxon>Entelegynae</taxon>
        <taxon>Araneoidea</taxon>
        <taxon>Araneidae</taxon>
        <taxon>Argiope</taxon>
    </lineage>
</organism>
<dbReference type="EMBL" id="JABXBU010000003">
    <property type="protein sequence ID" value="KAF8793323.1"/>
    <property type="molecule type" value="Genomic_DNA"/>
</dbReference>
<protein>
    <submittedName>
        <fullName evidence="1">Uncharacterized protein</fullName>
    </submittedName>
</protein>
<dbReference type="AlphaFoldDB" id="A0A8T0FWY5"/>
<gene>
    <name evidence="1" type="ORF">HNY73_004816</name>
</gene>